<gene>
    <name evidence="7" type="ORF">D8S82_11510</name>
</gene>
<comment type="caution">
    <text evidence="7">The sequence shown here is derived from an EMBL/GenBank/DDBJ whole genome shotgun (WGS) entry which is preliminary data.</text>
</comment>
<evidence type="ECO:0000259" key="6">
    <source>
        <dbReference type="Pfam" id="PF23024"/>
    </source>
</evidence>
<organism evidence="7 8">
    <name type="scientific">Mycolicibacterium hodleri</name>
    <dbReference type="NCBI Taxonomy" id="49897"/>
    <lineage>
        <taxon>Bacteria</taxon>
        <taxon>Bacillati</taxon>
        <taxon>Actinomycetota</taxon>
        <taxon>Actinomycetes</taxon>
        <taxon>Mycobacteriales</taxon>
        <taxon>Mycobacteriaceae</taxon>
        <taxon>Mycolicibacterium</taxon>
    </lineage>
</organism>
<feature type="domain" description="AMP-dependent synthetase/ligase" evidence="5">
    <location>
        <begin position="11"/>
        <end position="413"/>
    </location>
</feature>
<evidence type="ECO:0000313" key="7">
    <source>
        <dbReference type="EMBL" id="TQR86479.1"/>
    </source>
</evidence>
<dbReference type="FunFam" id="3.40.50.12780:FF:000013">
    <property type="entry name" value="Long-chain-fatty-acid--AMP ligase FadD32"/>
    <property type="match status" value="1"/>
</dbReference>
<dbReference type="Gene3D" id="3.30.300.30">
    <property type="match status" value="1"/>
</dbReference>
<dbReference type="FunFam" id="3.30.300.30:FF:000016">
    <property type="entry name" value="Fatty-acid-CoA ligase FadD26"/>
    <property type="match status" value="1"/>
</dbReference>
<evidence type="ECO:0000256" key="3">
    <source>
        <dbReference type="ARBA" id="ARBA00022832"/>
    </source>
</evidence>
<dbReference type="InterPro" id="IPR025110">
    <property type="entry name" value="AMP-bd_C"/>
</dbReference>
<dbReference type="Gene3D" id="3.40.50.12780">
    <property type="entry name" value="N-terminal domain of ligase-like"/>
    <property type="match status" value="1"/>
</dbReference>
<name>A0A544W2L1_9MYCO</name>
<reference evidence="7 8" key="1">
    <citation type="submission" date="2018-10" db="EMBL/GenBank/DDBJ databases">
        <title>Draft genome of Mycobacterium hodleri strain B.</title>
        <authorList>
            <person name="Amande T.J."/>
            <person name="Mcgenity T.J."/>
        </authorList>
    </citation>
    <scope>NUCLEOTIDE SEQUENCE [LARGE SCALE GENOMIC DNA]</scope>
    <source>
        <strain evidence="7 8">B</strain>
    </source>
</reference>
<evidence type="ECO:0000256" key="1">
    <source>
        <dbReference type="ARBA" id="ARBA00006432"/>
    </source>
</evidence>
<accession>A0A544W2L1</accession>
<dbReference type="GO" id="GO:0006633">
    <property type="term" value="P:fatty acid biosynthetic process"/>
    <property type="evidence" value="ECO:0007669"/>
    <property type="project" value="TreeGrafter"/>
</dbReference>
<protein>
    <submittedName>
        <fullName evidence="7">AMP-binding protein</fullName>
    </submittedName>
</protein>
<evidence type="ECO:0000256" key="2">
    <source>
        <dbReference type="ARBA" id="ARBA00022598"/>
    </source>
</evidence>
<dbReference type="Pfam" id="PF00501">
    <property type="entry name" value="AMP-binding"/>
    <property type="match status" value="1"/>
</dbReference>
<proteinExistence type="inferred from homology"/>
<dbReference type="GO" id="GO:0005886">
    <property type="term" value="C:plasma membrane"/>
    <property type="evidence" value="ECO:0007669"/>
    <property type="project" value="TreeGrafter"/>
</dbReference>
<evidence type="ECO:0000313" key="8">
    <source>
        <dbReference type="Proteomes" id="UP000315759"/>
    </source>
</evidence>
<dbReference type="CDD" id="cd05931">
    <property type="entry name" value="FAAL"/>
    <property type="match status" value="1"/>
</dbReference>
<dbReference type="InterPro" id="IPR045851">
    <property type="entry name" value="AMP-bd_C_sf"/>
</dbReference>
<comment type="similarity">
    <text evidence="1">Belongs to the ATP-dependent AMP-binding enzyme family.</text>
</comment>
<dbReference type="Pfam" id="PF23024">
    <property type="entry name" value="AMP-dom_DIP2-like"/>
    <property type="match status" value="1"/>
</dbReference>
<dbReference type="InterPro" id="IPR000873">
    <property type="entry name" value="AMP-dep_synth/lig_dom"/>
</dbReference>
<dbReference type="Proteomes" id="UP000315759">
    <property type="component" value="Unassembled WGS sequence"/>
</dbReference>
<dbReference type="GO" id="GO:0071766">
    <property type="term" value="P:Actinobacterium-type cell wall biogenesis"/>
    <property type="evidence" value="ECO:0007669"/>
    <property type="project" value="UniProtKB-ARBA"/>
</dbReference>
<dbReference type="SUPFAM" id="SSF56801">
    <property type="entry name" value="Acetyl-CoA synthetase-like"/>
    <property type="match status" value="1"/>
</dbReference>
<dbReference type="PANTHER" id="PTHR22754">
    <property type="entry name" value="DISCO-INTERACTING PROTEIN 2 DIP2 -RELATED"/>
    <property type="match status" value="1"/>
</dbReference>
<dbReference type="InterPro" id="IPR042099">
    <property type="entry name" value="ANL_N_sf"/>
</dbReference>
<dbReference type="InterPro" id="IPR040097">
    <property type="entry name" value="FAAL/FAAC"/>
</dbReference>
<keyword evidence="2" id="KW-0436">Ligase</keyword>
<dbReference type="GO" id="GO:0070566">
    <property type="term" value="F:adenylyltransferase activity"/>
    <property type="evidence" value="ECO:0007669"/>
    <property type="project" value="TreeGrafter"/>
</dbReference>
<sequence>MLDSSIPAILRERASLQPNDPAFTYIDYDVEWEGVEETLTWAQLQQQVVALAAEIREHAQIGDRVVILAPQNMSYILGFLASFEANVIAVPLSTPAVGAHDDRVAAVMADARPTVILTTASTAAAVAPYATSQNGDAAPVVLEVDRLDLSVRRRSTSRRETPPETAYLQYTSGSTRTPAGVMVSQRNLLSNFEQQVGALLSEYGKVGPQNTTVVSWLPFYHDMGLILGICAPILGGWHSVIMSPIAFLQRPARWVQQLAIRSRALTATPNFALDLAAARTTDEDLAGLDLGDVLAIICGAERVQPVSVKRFTSRLAKFNFPGKVIRPSFGLAEATLFVATREPGQPPAVVTFDTEKLTAGTAKRTTTGTSLISYGTPESPLVRIVDPETRHEAPAGTVGEIWVHGDNVCAGYWNKADETESTFRGVIENPTDDIPTETWLRTGDLGFFDEDELFIVGRIKDLLIVRGRNHYPDDIEATVTAVSNGRVAAISVEDEATEKLVAIVEMKERATHEETQERLAAVKSDVTSAISQAHGISAADLVFVSRGAIPITTSGKIRRQACVDLYRQGRFVRLDS</sequence>
<keyword evidence="8" id="KW-1185">Reference proteome</keyword>
<dbReference type="PANTHER" id="PTHR22754:SF32">
    <property type="entry name" value="DISCO-INTERACTING PROTEIN 2"/>
    <property type="match status" value="1"/>
</dbReference>
<evidence type="ECO:0000256" key="4">
    <source>
        <dbReference type="ARBA" id="ARBA00023098"/>
    </source>
</evidence>
<keyword evidence="3" id="KW-0276">Fatty acid metabolism</keyword>
<evidence type="ECO:0000259" key="5">
    <source>
        <dbReference type="Pfam" id="PF00501"/>
    </source>
</evidence>
<feature type="domain" description="AMP-binding enzyme C-terminal" evidence="6">
    <location>
        <begin position="461"/>
        <end position="570"/>
    </location>
</feature>
<dbReference type="RefSeq" id="WP_142552230.1">
    <property type="nucleotide sequence ID" value="NZ_VIFX01000012.1"/>
</dbReference>
<keyword evidence="4" id="KW-0443">Lipid metabolism</keyword>
<dbReference type="EMBL" id="VIFX01000012">
    <property type="protein sequence ID" value="TQR86479.1"/>
    <property type="molecule type" value="Genomic_DNA"/>
</dbReference>
<dbReference type="AlphaFoldDB" id="A0A544W2L1"/>
<dbReference type="NCBIfam" id="NF004509">
    <property type="entry name" value="PRK05850.1"/>
    <property type="match status" value="1"/>
</dbReference>
<dbReference type="GO" id="GO:0016874">
    <property type="term" value="F:ligase activity"/>
    <property type="evidence" value="ECO:0007669"/>
    <property type="project" value="UniProtKB-KW"/>
</dbReference>